<comment type="similarity">
    <text evidence="1">Belongs to the universal ribosomal protein uL24 family.</text>
</comment>
<dbReference type="FunFam" id="2.30.30.30:FF:000009">
    <property type="entry name" value="60S ribosomal protein L26"/>
    <property type="match status" value="1"/>
</dbReference>
<dbReference type="InterPro" id="IPR005824">
    <property type="entry name" value="KOW"/>
</dbReference>
<protein>
    <recommendedName>
        <fullName evidence="4">KOW domain-containing protein</fullName>
    </recommendedName>
</protein>
<proteinExistence type="inferred from homology"/>
<evidence type="ECO:0000313" key="5">
    <source>
        <dbReference type="EMBL" id="KAH7983831.1"/>
    </source>
</evidence>
<keyword evidence="2" id="KW-0689">Ribosomal protein</keyword>
<dbReference type="Pfam" id="PF16906">
    <property type="entry name" value="Ribosomal_L26"/>
    <property type="match status" value="1"/>
</dbReference>
<name>A0A9D4YPV7_RHISA</name>
<dbReference type="InterPro" id="IPR014722">
    <property type="entry name" value="Rib_uL2_dom2"/>
</dbReference>
<evidence type="ECO:0000259" key="4">
    <source>
        <dbReference type="SMART" id="SM00739"/>
    </source>
</evidence>
<sequence length="296" mass="33599">MSSPLSKDLRQKYNVRSMPIRKDDEVQVVRGHHKSQQVGKVVQVYRKKYVIYIERIQREKANGASVYVGIHPSKVVIVKLKMDKDRKKILERRAGAASSRTRARESTLRKVWHGEPPWRSTSTLHGLGPVAIGEPPFAAGRRDGIKAAASLCGDKEEREDARLILMRQEEHGFNLLETAPLSPVPERKCDTWRLCAPGKAATPSFRRRRTSDHRAVRLRLVGRLRSNERQLPRRIPVDLPGLQPPFGRMGGRLEQRHEGLITTRVLAACFPRRDIVARTMRVFGLCVRVLGAVPVK</sequence>
<evidence type="ECO:0000256" key="1">
    <source>
        <dbReference type="ARBA" id="ARBA00010618"/>
    </source>
</evidence>
<dbReference type="SUPFAM" id="SSF50104">
    <property type="entry name" value="Translation proteins SH3-like domain"/>
    <property type="match status" value="1"/>
</dbReference>
<comment type="caution">
    <text evidence="5">The sequence shown here is derived from an EMBL/GenBank/DDBJ whole genome shotgun (WGS) entry which is preliminary data.</text>
</comment>
<keyword evidence="3" id="KW-0687">Ribonucleoprotein</keyword>
<dbReference type="AlphaFoldDB" id="A0A9D4YPV7"/>
<reference evidence="5" key="1">
    <citation type="journal article" date="2020" name="Cell">
        <title>Large-Scale Comparative Analyses of Tick Genomes Elucidate Their Genetic Diversity and Vector Capacities.</title>
        <authorList>
            <consortium name="Tick Genome and Microbiome Consortium (TIGMIC)"/>
            <person name="Jia N."/>
            <person name="Wang J."/>
            <person name="Shi W."/>
            <person name="Du L."/>
            <person name="Sun Y."/>
            <person name="Zhan W."/>
            <person name="Jiang J.F."/>
            <person name="Wang Q."/>
            <person name="Zhang B."/>
            <person name="Ji P."/>
            <person name="Bell-Sakyi L."/>
            <person name="Cui X.M."/>
            <person name="Yuan T.T."/>
            <person name="Jiang B.G."/>
            <person name="Yang W.F."/>
            <person name="Lam T.T."/>
            <person name="Chang Q.C."/>
            <person name="Ding S.J."/>
            <person name="Wang X.J."/>
            <person name="Zhu J.G."/>
            <person name="Ruan X.D."/>
            <person name="Zhao L."/>
            <person name="Wei J.T."/>
            <person name="Ye R.Z."/>
            <person name="Que T.C."/>
            <person name="Du C.H."/>
            <person name="Zhou Y.H."/>
            <person name="Cheng J.X."/>
            <person name="Dai P.F."/>
            <person name="Guo W.B."/>
            <person name="Han X.H."/>
            <person name="Huang E.J."/>
            <person name="Li L.F."/>
            <person name="Wei W."/>
            <person name="Gao Y.C."/>
            <person name="Liu J.Z."/>
            <person name="Shao H.Z."/>
            <person name="Wang X."/>
            <person name="Wang C.C."/>
            <person name="Yang T.C."/>
            <person name="Huo Q.B."/>
            <person name="Li W."/>
            <person name="Chen H.Y."/>
            <person name="Chen S.E."/>
            <person name="Zhou L.G."/>
            <person name="Ni X.B."/>
            <person name="Tian J.H."/>
            <person name="Sheng Y."/>
            <person name="Liu T."/>
            <person name="Pan Y.S."/>
            <person name="Xia L.Y."/>
            <person name="Li J."/>
            <person name="Zhao F."/>
            <person name="Cao W.C."/>
        </authorList>
    </citation>
    <scope>NUCLEOTIDE SEQUENCE</scope>
    <source>
        <strain evidence="5">Rsan-2018</strain>
    </source>
</reference>
<dbReference type="InterPro" id="IPR008991">
    <property type="entry name" value="Translation_prot_SH3-like_sf"/>
</dbReference>
<dbReference type="EMBL" id="JABSTV010001245">
    <property type="protein sequence ID" value="KAH7983831.1"/>
    <property type="molecule type" value="Genomic_DNA"/>
</dbReference>
<dbReference type="NCBIfam" id="TIGR01080">
    <property type="entry name" value="rplX_A_E"/>
    <property type="match status" value="1"/>
</dbReference>
<evidence type="ECO:0000256" key="3">
    <source>
        <dbReference type="ARBA" id="ARBA00023274"/>
    </source>
</evidence>
<dbReference type="InterPro" id="IPR041988">
    <property type="entry name" value="Ribosomal_uL24_KOW"/>
</dbReference>
<dbReference type="SMART" id="SM00739">
    <property type="entry name" value="KOW"/>
    <property type="match status" value="1"/>
</dbReference>
<organism evidence="5 6">
    <name type="scientific">Rhipicephalus sanguineus</name>
    <name type="common">Brown dog tick</name>
    <name type="synonym">Ixodes sanguineus</name>
    <dbReference type="NCBI Taxonomy" id="34632"/>
    <lineage>
        <taxon>Eukaryota</taxon>
        <taxon>Metazoa</taxon>
        <taxon>Ecdysozoa</taxon>
        <taxon>Arthropoda</taxon>
        <taxon>Chelicerata</taxon>
        <taxon>Arachnida</taxon>
        <taxon>Acari</taxon>
        <taxon>Parasitiformes</taxon>
        <taxon>Ixodida</taxon>
        <taxon>Ixodoidea</taxon>
        <taxon>Ixodidae</taxon>
        <taxon>Rhipicephalinae</taxon>
        <taxon>Rhipicephalus</taxon>
        <taxon>Rhipicephalus</taxon>
    </lineage>
</organism>
<dbReference type="VEuPathDB" id="VectorBase:RSAN_025756"/>
<dbReference type="GO" id="GO:0015934">
    <property type="term" value="C:large ribosomal subunit"/>
    <property type="evidence" value="ECO:0007669"/>
    <property type="project" value="InterPro"/>
</dbReference>
<evidence type="ECO:0000313" key="6">
    <source>
        <dbReference type="Proteomes" id="UP000821837"/>
    </source>
</evidence>
<reference evidence="5" key="2">
    <citation type="submission" date="2021-09" db="EMBL/GenBank/DDBJ databases">
        <authorList>
            <person name="Jia N."/>
            <person name="Wang J."/>
            <person name="Shi W."/>
            <person name="Du L."/>
            <person name="Sun Y."/>
            <person name="Zhan W."/>
            <person name="Jiang J."/>
            <person name="Wang Q."/>
            <person name="Zhang B."/>
            <person name="Ji P."/>
            <person name="Sakyi L.B."/>
            <person name="Cui X."/>
            <person name="Yuan T."/>
            <person name="Jiang B."/>
            <person name="Yang W."/>
            <person name="Lam T.T.-Y."/>
            <person name="Chang Q."/>
            <person name="Ding S."/>
            <person name="Wang X."/>
            <person name="Zhu J."/>
            <person name="Ruan X."/>
            <person name="Zhao L."/>
            <person name="Wei J."/>
            <person name="Que T."/>
            <person name="Du C."/>
            <person name="Cheng J."/>
            <person name="Dai P."/>
            <person name="Han X."/>
            <person name="Huang E."/>
            <person name="Gao Y."/>
            <person name="Liu J."/>
            <person name="Shao H."/>
            <person name="Ye R."/>
            <person name="Li L."/>
            <person name="Wei W."/>
            <person name="Wang X."/>
            <person name="Wang C."/>
            <person name="Huo Q."/>
            <person name="Li W."/>
            <person name="Guo W."/>
            <person name="Chen H."/>
            <person name="Chen S."/>
            <person name="Zhou L."/>
            <person name="Zhou L."/>
            <person name="Ni X."/>
            <person name="Tian J."/>
            <person name="Zhou Y."/>
            <person name="Sheng Y."/>
            <person name="Liu T."/>
            <person name="Pan Y."/>
            <person name="Xia L."/>
            <person name="Li J."/>
            <person name="Zhao F."/>
            <person name="Cao W."/>
        </authorList>
    </citation>
    <scope>NUCLEOTIDE SEQUENCE</scope>
    <source>
        <strain evidence="5">Rsan-2018</strain>
        <tissue evidence="5">Larvae</tissue>
    </source>
</reference>
<keyword evidence="6" id="KW-1185">Reference proteome</keyword>
<feature type="domain" description="KOW" evidence="4">
    <location>
        <begin position="19"/>
        <end position="47"/>
    </location>
</feature>
<evidence type="ECO:0000256" key="2">
    <source>
        <dbReference type="ARBA" id="ARBA00022980"/>
    </source>
</evidence>
<dbReference type="Proteomes" id="UP000821837">
    <property type="component" value="Chromosome 1"/>
</dbReference>
<dbReference type="GO" id="GO:0006412">
    <property type="term" value="P:translation"/>
    <property type="evidence" value="ECO:0007669"/>
    <property type="project" value="InterPro"/>
</dbReference>
<dbReference type="Gene3D" id="2.30.30.30">
    <property type="match status" value="1"/>
</dbReference>
<accession>A0A9D4YPV7</accession>
<dbReference type="GO" id="GO:0003735">
    <property type="term" value="F:structural constituent of ribosome"/>
    <property type="evidence" value="ECO:0007669"/>
    <property type="project" value="InterPro"/>
</dbReference>
<dbReference type="CDD" id="cd06089">
    <property type="entry name" value="KOW_RPL26"/>
    <property type="match status" value="1"/>
</dbReference>
<gene>
    <name evidence="5" type="ORF">HPB52_014614</name>
</gene>
<dbReference type="InterPro" id="IPR005756">
    <property type="entry name" value="Ribosomal_uL24_euk/arc"/>
</dbReference>
<dbReference type="GO" id="GO:0003723">
    <property type="term" value="F:RNA binding"/>
    <property type="evidence" value="ECO:0007669"/>
    <property type="project" value="InterPro"/>
</dbReference>
<dbReference type="PANTHER" id="PTHR11143">
    <property type="entry name" value="60S RIBOSOMAL PROTEIN L26 FAMILY MEMBER"/>
    <property type="match status" value="1"/>
</dbReference>